<feature type="domain" description="Ataxin-10" evidence="3">
    <location>
        <begin position="203"/>
        <end position="302"/>
    </location>
</feature>
<keyword evidence="5" id="KW-1185">Reference proteome</keyword>
<dbReference type="GO" id="GO:0051301">
    <property type="term" value="P:cell division"/>
    <property type="evidence" value="ECO:0007669"/>
    <property type="project" value="UniProtKB-KW"/>
</dbReference>
<evidence type="ECO:0000256" key="2">
    <source>
        <dbReference type="ARBA" id="ARBA00023306"/>
    </source>
</evidence>
<evidence type="ECO:0000259" key="3">
    <source>
        <dbReference type="Pfam" id="PF09759"/>
    </source>
</evidence>
<organism evidence="4 5">
    <name type="scientific">Leishmania tarentolae</name>
    <name type="common">Sauroleishmania tarentolae</name>
    <dbReference type="NCBI Taxonomy" id="5689"/>
    <lineage>
        <taxon>Eukaryota</taxon>
        <taxon>Discoba</taxon>
        <taxon>Euglenozoa</taxon>
        <taxon>Kinetoplastea</taxon>
        <taxon>Metakinetoplastina</taxon>
        <taxon>Trypanosomatida</taxon>
        <taxon>Trypanosomatidae</taxon>
        <taxon>Leishmaniinae</taxon>
        <taxon>Leishmania</taxon>
        <taxon>lizard Leishmania</taxon>
    </lineage>
</organism>
<evidence type="ECO:0000256" key="1">
    <source>
        <dbReference type="ARBA" id="ARBA00022618"/>
    </source>
</evidence>
<accession>A0A640KB10</accession>
<dbReference type="GO" id="GO:0005829">
    <property type="term" value="C:cytosol"/>
    <property type="evidence" value="ECO:0007669"/>
    <property type="project" value="TreeGrafter"/>
</dbReference>
<dbReference type="VEuPathDB" id="TriTrypDB:LtaPh_1016200"/>
<dbReference type="PANTHER" id="PTHR13255">
    <property type="entry name" value="ATAXIN-10"/>
    <property type="match status" value="1"/>
</dbReference>
<name>A0A640KB10_LEITA</name>
<keyword evidence="2" id="KW-0131">Cell cycle</keyword>
<dbReference type="AlphaFoldDB" id="A0A640KB10"/>
<dbReference type="Proteomes" id="UP000419144">
    <property type="component" value="Unassembled WGS sequence"/>
</dbReference>
<dbReference type="OrthoDB" id="379794at2759"/>
<sequence length="310" mass="34708">MKASMAVASKGRIADVNQEELTKIGPKIDDVLSICLASFDSLRDMAFKFQYEQAAEKAAYQSGETRPDPMTQLMHVLQRMVDLTLGTARAVYDQTLLEWRRRKGEGGSDSAASQLASSQSMTAPEVLRNSSVEDFTAGSFAWIERGSHLSLLSLEVLSSALLAHHYLRKDLQKYMLDFNVLDYLEKVFSMERDHELCYFPEGFKTECMRLIANLTHNNVDVNTALVERDAFLFNILSATQIDEENPGMVEWAEFAIRNICESSAAAREKIRKLAPQGVTEKSRGILAGRCSYSFSSSGKVQLRTQKPPLD</sequence>
<gene>
    <name evidence="4" type="ORF">LtaPh_1016200</name>
</gene>
<reference evidence="4" key="1">
    <citation type="submission" date="2019-11" db="EMBL/GenBank/DDBJ databases">
        <title>Leishmania tarentolae CDS.</title>
        <authorList>
            <person name="Goto Y."/>
            <person name="Yamagishi J."/>
        </authorList>
    </citation>
    <scope>NUCLEOTIDE SEQUENCE [LARGE SCALE GENOMIC DNA]</scope>
    <source>
        <strain evidence="4">Parrot Tar II</strain>
    </source>
</reference>
<evidence type="ECO:0000313" key="5">
    <source>
        <dbReference type="Proteomes" id="UP000419144"/>
    </source>
</evidence>
<dbReference type="InterPro" id="IPR051374">
    <property type="entry name" value="Ataxin-10/CTR86_families"/>
</dbReference>
<evidence type="ECO:0000313" key="4">
    <source>
        <dbReference type="EMBL" id="GET86592.1"/>
    </source>
</evidence>
<keyword evidence="1" id="KW-0132">Cell division</keyword>
<protein>
    <recommendedName>
        <fullName evidence="3">Ataxin-10 domain-containing protein</fullName>
    </recommendedName>
</protein>
<dbReference type="PANTHER" id="PTHR13255:SF0">
    <property type="entry name" value="ATAXIN-10"/>
    <property type="match status" value="1"/>
</dbReference>
<dbReference type="EMBL" id="BLBS01000012">
    <property type="protein sequence ID" value="GET86592.1"/>
    <property type="molecule type" value="Genomic_DNA"/>
</dbReference>
<comment type="caution">
    <text evidence="4">The sequence shown here is derived from an EMBL/GenBank/DDBJ whole genome shotgun (WGS) entry which is preliminary data.</text>
</comment>
<dbReference type="InterPro" id="IPR019156">
    <property type="entry name" value="Ataxin-10_domain"/>
</dbReference>
<dbReference type="Pfam" id="PF09759">
    <property type="entry name" value="Atx10homo_assoc"/>
    <property type="match status" value="1"/>
</dbReference>
<proteinExistence type="predicted"/>